<dbReference type="EMBL" id="KB206474">
    <property type="protein sequence ID" value="ELP91196.1"/>
    <property type="molecule type" value="Genomic_DNA"/>
</dbReference>
<dbReference type="RefSeq" id="XP_004257967.1">
    <property type="nucleotide sequence ID" value="XM_004257919.1"/>
</dbReference>
<gene>
    <name evidence="2" type="ORF">EIN_150730</name>
    <name evidence="1" type="ORF">EIN_326150</name>
</gene>
<dbReference type="VEuPathDB" id="AmoebaDB:EIN_326150"/>
<proteinExistence type="predicted"/>
<dbReference type="EMBL" id="KB206854">
    <property type="protein sequence ID" value="ELP87554.1"/>
    <property type="molecule type" value="Genomic_DNA"/>
</dbReference>
<keyword evidence="3" id="KW-1185">Reference proteome</keyword>
<evidence type="ECO:0000313" key="2">
    <source>
        <dbReference type="EMBL" id="ELP91196.1"/>
    </source>
</evidence>
<protein>
    <submittedName>
        <fullName evidence="1">Uncharacterized protein</fullName>
    </submittedName>
</protein>
<reference evidence="1 3" key="1">
    <citation type="submission" date="2012-10" db="EMBL/GenBank/DDBJ databases">
        <authorList>
            <person name="Zafar N."/>
            <person name="Inman J."/>
            <person name="Hall N."/>
            <person name="Lorenzi H."/>
            <person name="Caler E."/>
        </authorList>
    </citation>
    <scope>NUCLEOTIDE SEQUENCE [LARGE SCALE GENOMIC DNA]</scope>
    <source>
        <strain evidence="1 3">IP1</strain>
    </source>
</reference>
<evidence type="ECO:0000313" key="3">
    <source>
        <dbReference type="Proteomes" id="UP000014680"/>
    </source>
</evidence>
<accession>L7FLI0</accession>
<dbReference type="KEGG" id="eiv:EIN_326150"/>
<sequence length="159" mass="18796">MVYIESKNECKKINADLKYEAMTFLKILEISASNRSITYNMFLRAEEILLDYNFKRKKDHVLTLYDTAKKANYIVKGMKNFITREINSFQNIKQNIETCIELFDEIGARIGGENKIEHLVKTGKYDEIVNVFDVYFNTVDTAYILWKEKREKKDVIIIQ</sequence>
<organism evidence="1 3">
    <name type="scientific">Entamoeba invadens IP1</name>
    <dbReference type="NCBI Taxonomy" id="370355"/>
    <lineage>
        <taxon>Eukaryota</taxon>
        <taxon>Amoebozoa</taxon>
        <taxon>Evosea</taxon>
        <taxon>Archamoebae</taxon>
        <taxon>Mastigamoebida</taxon>
        <taxon>Entamoebidae</taxon>
        <taxon>Entamoeba</taxon>
    </lineage>
</organism>
<dbReference type="GeneID" id="14890405"/>
<dbReference type="KEGG" id="eiv:EIN_150730"/>
<dbReference type="VEuPathDB" id="AmoebaDB:EIN_150730"/>
<dbReference type="Proteomes" id="UP000014680">
    <property type="component" value="Unassembled WGS sequence"/>
</dbReference>
<dbReference type="RefSeq" id="XP_004254325.1">
    <property type="nucleotide sequence ID" value="XM_004254277.1"/>
</dbReference>
<dbReference type="GeneID" id="14886541"/>
<dbReference type="AlphaFoldDB" id="L7FLI0"/>
<name>L7FLI0_ENTIV</name>
<evidence type="ECO:0000313" key="1">
    <source>
        <dbReference type="EMBL" id="ELP87554.1"/>
    </source>
</evidence>